<keyword evidence="5 8" id="KW-0812">Transmembrane</keyword>
<dbReference type="InterPro" id="IPR042094">
    <property type="entry name" value="T2SS_GspF_sf"/>
</dbReference>
<feature type="transmembrane region" description="Helical" evidence="8">
    <location>
        <begin position="171"/>
        <end position="193"/>
    </location>
</feature>
<keyword evidence="6 8" id="KW-1133">Transmembrane helix</keyword>
<dbReference type="EMBL" id="UOFU01000218">
    <property type="protein sequence ID" value="VAX01116.1"/>
    <property type="molecule type" value="Genomic_DNA"/>
</dbReference>
<evidence type="ECO:0000259" key="9">
    <source>
        <dbReference type="Pfam" id="PF00482"/>
    </source>
</evidence>
<keyword evidence="4" id="KW-0997">Cell inner membrane</keyword>
<name>A0A3B1A5V6_9ZZZZ</name>
<comment type="subcellular location">
    <subcellularLocation>
        <location evidence="1">Cell inner membrane</location>
        <topology evidence="1">Multi-pass membrane protein</topology>
    </subcellularLocation>
</comment>
<dbReference type="InterPro" id="IPR018076">
    <property type="entry name" value="T2SS_GspF_dom"/>
</dbReference>
<sequence>MPQFRYKARDRHGDAINGTLEAASSDAVAVQLLEGGMTPVDILPAVDEKSRSLSFQELFPAKVTDTDLIQFSRQMHSLTKAGVPMLSALHGLAKSTRNPLLASTISCVAKSLEAGRDLATALGEHREIFSLFYISMVRIGETTGQLDDIFIQLSRYLEKDKRTRDQIKSALRYPSFVIVAIIAAITILNLFVIPTFAKVFDNFGTELPLATQVLMATSSFTVAHWPELLILLVVLILGARHYVRTERGRYNWHKWKLKLPLAGDIIYRATLARFMRLFAMSIRAGVPLITALTVVARALDNDYVEQRILSMQNGIERGESITQTAAATGLFDALVMQMMAVGEETGSIDTLLAEVGEFYEAEVEYDIERLSARIEPILTVVIAIIVLVLALGVFLPMWSLSGVAIKN</sequence>
<feature type="transmembrane region" description="Helical" evidence="8">
    <location>
        <begin position="213"/>
        <end position="239"/>
    </location>
</feature>
<dbReference type="InterPro" id="IPR003004">
    <property type="entry name" value="GspF/PilC"/>
</dbReference>
<evidence type="ECO:0000256" key="5">
    <source>
        <dbReference type="ARBA" id="ARBA00022692"/>
    </source>
</evidence>
<dbReference type="PANTHER" id="PTHR30012:SF4">
    <property type="entry name" value="MSHA BIOGENESIS PROTEIN MSHG"/>
    <property type="match status" value="1"/>
</dbReference>
<comment type="similarity">
    <text evidence="2">Belongs to the GSP F family.</text>
</comment>
<dbReference type="PRINTS" id="PR00812">
    <property type="entry name" value="BCTERIALGSPF"/>
</dbReference>
<dbReference type="FunFam" id="1.20.81.30:FF:000001">
    <property type="entry name" value="Type II secretion system protein F"/>
    <property type="match status" value="2"/>
</dbReference>
<accession>A0A3B1A5V6</accession>
<keyword evidence="7 8" id="KW-0472">Membrane</keyword>
<dbReference type="GO" id="GO:0015628">
    <property type="term" value="P:protein secretion by the type II secretion system"/>
    <property type="evidence" value="ECO:0007669"/>
    <property type="project" value="TreeGrafter"/>
</dbReference>
<evidence type="ECO:0000256" key="4">
    <source>
        <dbReference type="ARBA" id="ARBA00022519"/>
    </source>
</evidence>
<keyword evidence="3" id="KW-1003">Cell membrane</keyword>
<dbReference type="PANTHER" id="PTHR30012">
    <property type="entry name" value="GENERAL SECRETION PATHWAY PROTEIN"/>
    <property type="match status" value="1"/>
</dbReference>
<feature type="domain" description="Type II secretion system protein GspF" evidence="9">
    <location>
        <begin position="71"/>
        <end position="194"/>
    </location>
</feature>
<evidence type="ECO:0000313" key="10">
    <source>
        <dbReference type="EMBL" id="VAX01116.1"/>
    </source>
</evidence>
<evidence type="ECO:0000256" key="7">
    <source>
        <dbReference type="ARBA" id="ARBA00023136"/>
    </source>
</evidence>
<feature type="transmembrane region" description="Helical" evidence="8">
    <location>
        <begin position="377"/>
        <end position="398"/>
    </location>
</feature>
<proteinExistence type="inferred from homology"/>
<feature type="domain" description="Type II secretion system protein GspF" evidence="9">
    <location>
        <begin position="274"/>
        <end position="396"/>
    </location>
</feature>
<evidence type="ECO:0000256" key="8">
    <source>
        <dbReference type="SAM" id="Phobius"/>
    </source>
</evidence>
<protein>
    <submittedName>
        <fullName evidence="10">MSHA biogenesis protein MshG</fullName>
    </submittedName>
</protein>
<dbReference type="Pfam" id="PF00482">
    <property type="entry name" value="T2SSF"/>
    <property type="match status" value="2"/>
</dbReference>
<organism evidence="10">
    <name type="scientific">hydrothermal vent metagenome</name>
    <dbReference type="NCBI Taxonomy" id="652676"/>
    <lineage>
        <taxon>unclassified sequences</taxon>
        <taxon>metagenomes</taxon>
        <taxon>ecological metagenomes</taxon>
    </lineage>
</organism>
<evidence type="ECO:0000256" key="3">
    <source>
        <dbReference type="ARBA" id="ARBA00022475"/>
    </source>
</evidence>
<dbReference type="AlphaFoldDB" id="A0A3B1A5V6"/>
<evidence type="ECO:0000256" key="2">
    <source>
        <dbReference type="ARBA" id="ARBA00005745"/>
    </source>
</evidence>
<dbReference type="GO" id="GO:0005886">
    <property type="term" value="C:plasma membrane"/>
    <property type="evidence" value="ECO:0007669"/>
    <property type="project" value="UniProtKB-SubCell"/>
</dbReference>
<reference evidence="10" key="1">
    <citation type="submission" date="2018-06" db="EMBL/GenBank/DDBJ databases">
        <authorList>
            <person name="Zhirakovskaya E."/>
        </authorList>
    </citation>
    <scope>NUCLEOTIDE SEQUENCE</scope>
</reference>
<evidence type="ECO:0000256" key="6">
    <source>
        <dbReference type="ARBA" id="ARBA00022989"/>
    </source>
</evidence>
<gene>
    <name evidence="10" type="ORF">MNBD_GAMMA20-329</name>
</gene>
<evidence type="ECO:0000256" key="1">
    <source>
        <dbReference type="ARBA" id="ARBA00004429"/>
    </source>
</evidence>
<dbReference type="Gene3D" id="1.20.81.30">
    <property type="entry name" value="Type II secretion system (T2SS), domain F"/>
    <property type="match status" value="2"/>
</dbReference>